<evidence type="ECO:0000313" key="3">
    <source>
        <dbReference type="Proteomes" id="UP000225706"/>
    </source>
</evidence>
<dbReference type="STRING" id="50429.A0A2B4SBY8"/>
<dbReference type="PANTHER" id="PTHR31551:SF1">
    <property type="entry name" value="COILED-COIL DOMAIN-CONTAINING PROTEIN 12"/>
    <property type="match status" value="1"/>
</dbReference>
<dbReference type="PANTHER" id="PTHR31551">
    <property type="entry name" value="PRE-MRNA-SPLICING FACTOR CWF18"/>
    <property type="match status" value="1"/>
</dbReference>
<dbReference type="GO" id="GO:0005684">
    <property type="term" value="C:U2-type spliceosomal complex"/>
    <property type="evidence" value="ECO:0007669"/>
    <property type="project" value="TreeGrafter"/>
</dbReference>
<dbReference type="InterPro" id="IPR013169">
    <property type="entry name" value="mRNA_splic_Cwf18-like"/>
</dbReference>
<dbReference type="Pfam" id="PF08315">
    <property type="entry name" value="cwf18"/>
    <property type="match status" value="1"/>
</dbReference>
<comment type="caution">
    <text evidence="2">The sequence shown here is derived from an EMBL/GenBank/DDBJ whole genome shotgun (WGS) entry which is preliminary data.</text>
</comment>
<feature type="region of interest" description="Disordered" evidence="1">
    <location>
        <begin position="1"/>
        <end position="33"/>
    </location>
</feature>
<organism evidence="2 3">
    <name type="scientific">Stylophora pistillata</name>
    <name type="common">Smooth cauliflower coral</name>
    <dbReference type="NCBI Taxonomy" id="50429"/>
    <lineage>
        <taxon>Eukaryota</taxon>
        <taxon>Metazoa</taxon>
        <taxon>Cnidaria</taxon>
        <taxon>Anthozoa</taxon>
        <taxon>Hexacorallia</taxon>
        <taxon>Scleractinia</taxon>
        <taxon>Astrocoeniina</taxon>
        <taxon>Pocilloporidae</taxon>
        <taxon>Stylophora</taxon>
    </lineage>
</organism>
<proteinExistence type="predicted"/>
<dbReference type="OrthoDB" id="10261348at2759"/>
<sequence>MRIKSGLPEQQTSADSDSMRGEKRSVDDSSEPLSRFQELKVILRKISRFRNIPKFVRSISDEKILCALIDTKSRRLKAGACPSLFSWSKTNPKRSLPEKKKQIKELNAILESELTEAASEGSKSEMQIVTKSGFLDLLSSKKDVSEVDDGDSITADKGFDIEEDLKKIGLQLNIPPFLIEKPQFNENEVIRTIYCKTQDSFEDEVQEHLEKAKADKVIEEVDLANLAPRKPDWDLKRDVAKKLEKLEKRTQRAIVELIRDRLQQGEELAAAVNAAASEQNYEAE</sequence>
<accession>A0A2B4SBY8</accession>
<dbReference type="Proteomes" id="UP000225706">
    <property type="component" value="Unassembled WGS sequence"/>
</dbReference>
<evidence type="ECO:0000256" key="1">
    <source>
        <dbReference type="SAM" id="MobiDB-lite"/>
    </source>
</evidence>
<dbReference type="EMBL" id="LSMT01000116">
    <property type="protein sequence ID" value="PFX26886.1"/>
    <property type="molecule type" value="Genomic_DNA"/>
</dbReference>
<name>A0A2B4SBY8_STYPI</name>
<protein>
    <submittedName>
        <fullName evidence="2">Coiled-coil domain-containing protein 12</fullName>
    </submittedName>
</protein>
<feature type="compositionally biased region" description="Basic and acidic residues" evidence="1">
    <location>
        <begin position="17"/>
        <end position="27"/>
    </location>
</feature>
<dbReference type="GO" id="GO:0071014">
    <property type="term" value="C:post-mRNA release spliceosomal complex"/>
    <property type="evidence" value="ECO:0007669"/>
    <property type="project" value="TreeGrafter"/>
</dbReference>
<gene>
    <name evidence="2" type="primary">Ccdc12</name>
    <name evidence="2" type="ORF">AWC38_SpisGene8463</name>
</gene>
<evidence type="ECO:0000313" key="2">
    <source>
        <dbReference type="EMBL" id="PFX26886.1"/>
    </source>
</evidence>
<keyword evidence="3" id="KW-1185">Reference proteome</keyword>
<dbReference type="AlphaFoldDB" id="A0A2B4SBY8"/>
<reference evidence="3" key="1">
    <citation type="journal article" date="2017" name="bioRxiv">
        <title>Comparative analysis of the genomes of Stylophora pistillata and Acropora digitifera provides evidence for extensive differences between species of corals.</title>
        <authorList>
            <person name="Voolstra C.R."/>
            <person name="Li Y."/>
            <person name="Liew Y.J."/>
            <person name="Baumgarten S."/>
            <person name="Zoccola D."/>
            <person name="Flot J.-F."/>
            <person name="Tambutte S."/>
            <person name="Allemand D."/>
            <person name="Aranda M."/>
        </authorList>
    </citation>
    <scope>NUCLEOTIDE SEQUENCE [LARGE SCALE GENOMIC DNA]</scope>
</reference>